<keyword evidence="2" id="KW-1185">Reference proteome</keyword>
<reference evidence="1 2" key="1">
    <citation type="submission" date="2019-07" db="EMBL/GenBank/DDBJ databases">
        <title>Full genome sequence of Sphingomonas sp. 4R-6-7(HKS19).</title>
        <authorList>
            <person name="Im W.-T."/>
        </authorList>
    </citation>
    <scope>NUCLEOTIDE SEQUENCE [LARGE SCALE GENOMIC DNA]</scope>
    <source>
        <strain evidence="1 2">HKS19</strain>
    </source>
</reference>
<accession>A0A5B8LGU1</accession>
<name>A0A5B8LGU1_9SPHN</name>
<organism evidence="1 2">
    <name type="scientific">Sphingomonas panacisoli</name>
    <dbReference type="NCBI Taxonomy" id="1813879"/>
    <lineage>
        <taxon>Bacteria</taxon>
        <taxon>Pseudomonadati</taxon>
        <taxon>Pseudomonadota</taxon>
        <taxon>Alphaproteobacteria</taxon>
        <taxon>Sphingomonadales</taxon>
        <taxon>Sphingomonadaceae</taxon>
        <taxon>Sphingomonas</taxon>
    </lineage>
</organism>
<gene>
    <name evidence="1" type="ORF">FPZ24_08110</name>
</gene>
<dbReference type="EMBL" id="CP042306">
    <property type="protein sequence ID" value="QDZ07447.1"/>
    <property type="molecule type" value="Genomic_DNA"/>
</dbReference>
<evidence type="ECO:0000313" key="2">
    <source>
        <dbReference type="Proteomes" id="UP000315673"/>
    </source>
</evidence>
<proteinExistence type="predicted"/>
<dbReference type="RefSeq" id="WP_146570901.1">
    <property type="nucleotide sequence ID" value="NZ_CP042306.1"/>
</dbReference>
<protein>
    <submittedName>
        <fullName evidence="1">Uncharacterized protein</fullName>
    </submittedName>
</protein>
<dbReference type="Proteomes" id="UP000315673">
    <property type="component" value="Chromosome"/>
</dbReference>
<evidence type="ECO:0000313" key="1">
    <source>
        <dbReference type="EMBL" id="QDZ07447.1"/>
    </source>
</evidence>
<dbReference type="KEGG" id="spai:FPZ24_08110"/>
<dbReference type="AlphaFoldDB" id="A0A5B8LGU1"/>
<sequence length="147" mass="15035">MITLRTPSGLKEVAPYVRTATGLKQVGEVWLRTAAGLKKVFSSFGGDTGLTATPNAVYGSTNSHAFQRIGTGQTTITIAGGGGFDSIGWAFDDTGWDVITPGSLTTGFRSPPVGPGDTALTTITCTVTKGGIPATVELTAECSNYGS</sequence>